<proteinExistence type="predicted"/>
<dbReference type="Proteomes" id="UP000198999">
    <property type="component" value="Unassembled WGS sequence"/>
</dbReference>
<dbReference type="STRING" id="419940.SAMN05421824_0052"/>
<dbReference type="InterPro" id="IPR005901">
    <property type="entry name" value="GLPGLI"/>
</dbReference>
<protein>
    <submittedName>
        <fullName evidence="1">GLPGLI family protein</fullName>
    </submittedName>
</protein>
<organism evidence="1 2">
    <name type="scientific">Hyunsoonleella jejuensis</name>
    <dbReference type="NCBI Taxonomy" id="419940"/>
    <lineage>
        <taxon>Bacteria</taxon>
        <taxon>Pseudomonadati</taxon>
        <taxon>Bacteroidota</taxon>
        <taxon>Flavobacteriia</taxon>
        <taxon>Flavobacteriales</taxon>
        <taxon>Flavobacteriaceae</taxon>
    </lineage>
</organism>
<gene>
    <name evidence="1" type="ORF">SAMN05421824_0052</name>
</gene>
<reference evidence="1 2" key="1">
    <citation type="submission" date="2016-10" db="EMBL/GenBank/DDBJ databases">
        <authorList>
            <person name="de Groot N.N."/>
        </authorList>
    </citation>
    <scope>NUCLEOTIDE SEQUENCE [LARGE SCALE GENOMIC DNA]</scope>
    <source>
        <strain evidence="1 2">DSM 21035</strain>
    </source>
</reference>
<evidence type="ECO:0000313" key="1">
    <source>
        <dbReference type="EMBL" id="SEP68481.1"/>
    </source>
</evidence>
<dbReference type="NCBIfam" id="TIGR01200">
    <property type="entry name" value="GLPGLI"/>
    <property type="match status" value="1"/>
</dbReference>
<dbReference type="Pfam" id="PF09697">
    <property type="entry name" value="Porph_ging"/>
    <property type="match status" value="1"/>
</dbReference>
<dbReference type="OrthoDB" id="1068986at2"/>
<dbReference type="AlphaFoldDB" id="A0A1H8ZW30"/>
<dbReference type="EMBL" id="FOFN01000001">
    <property type="protein sequence ID" value="SEP68481.1"/>
    <property type="molecule type" value="Genomic_DNA"/>
</dbReference>
<evidence type="ECO:0000313" key="2">
    <source>
        <dbReference type="Proteomes" id="UP000198999"/>
    </source>
</evidence>
<accession>A0A1H8ZW30</accession>
<name>A0A1H8ZW30_9FLAO</name>
<dbReference type="RefSeq" id="WP_092573945.1">
    <property type="nucleotide sequence ID" value="NZ_FOFN01000001.1"/>
</dbReference>
<keyword evidence="2" id="KW-1185">Reference proteome</keyword>
<sequence>MKTLVYIIIVFTLLVVSKLEAQEFQGVATYKSHRKVDLKMGDDKMDNAQQKMIQEQLKKQFQREYTLEFNTYESIYKQEQKLDAPQPPSSGISIKIVQGDDIMYKNIKERRYTNKTELYGKLFLIKDSLTSRTWQLVNETKNIGEYTCYKAIFEDEYTTRTFNEEGEFTTVTKPRTTTVWYTPQIPVSNGPSNYFGLPGLILEVNDGKLTLVCTKIVLNPEEVVEIAEPAKGKKVSQEEFDDIQDKKTAERLEEFRSVNSGKKSGERVMFHVGG</sequence>